<name>A0AAD4LWN7_9AGAM</name>
<reference evidence="4" key="1">
    <citation type="journal article" date="2022" name="New Phytol.">
        <title>Evolutionary transition to the ectomycorrhizal habit in the genomes of a hyperdiverse lineage of mushroom-forming fungi.</title>
        <authorList>
            <person name="Looney B."/>
            <person name="Miyauchi S."/>
            <person name="Morin E."/>
            <person name="Drula E."/>
            <person name="Courty P.E."/>
            <person name="Kohler A."/>
            <person name="Kuo A."/>
            <person name="LaButti K."/>
            <person name="Pangilinan J."/>
            <person name="Lipzen A."/>
            <person name="Riley R."/>
            <person name="Andreopoulos W."/>
            <person name="He G."/>
            <person name="Johnson J."/>
            <person name="Nolan M."/>
            <person name="Tritt A."/>
            <person name="Barry K.W."/>
            <person name="Grigoriev I.V."/>
            <person name="Nagy L.G."/>
            <person name="Hibbett D."/>
            <person name="Henrissat B."/>
            <person name="Matheny P.B."/>
            <person name="Labbe J."/>
            <person name="Martin F.M."/>
        </authorList>
    </citation>
    <scope>NUCLEOTIDE SEQUENCE</scope>
    <source>
        <strain evidence="4">BPL690</strain>
    </source>
</reference>
<keyword evidence="4" id="KW-0255">Endonuclease</keyword>
<evidence type="ECO:0000313" key="5">
    <source>
        <dbReference type="Proteomes" id="UP001203297"/>
    </source>
</evidence>
<dbReference type="SUPFAM" id="SSF53032">
    <property type="entry name" value="tRNA-intron endonuclease catalytic domain-like"/>
    <property type="match status" value="1"/>
</dbReference>
<dbReference type="PANTHER" id="PTHR28582">
    <property type="entry name" value="TRNA-SPLICING ENDONUCLEASE SUBUNIT SEN15"/>
    <property type="match status" value="1"/>
</dbReference>
<gene>
    <name evidence="4" type="ORF">B0F90DRAFT_1786994</name>
</gene>
<protein>
    <submittedName>
        <fullName evidence="4">tRNA intron endonuclease</fullName>
    </submittedName>
</protein>
<keyword evidence="4" id="KW-0378">Hydrolase</keyword>
<dbReference type="AlphaFoldDB" id="A0AAD4LWN7"/>
<dbReference type="PANTHER" id="PTHR28582:SF1">
    <property type="entry name" value="TRNA-SPLICING ENDONUCLEASE SUBUNIT SEN15"/>
    <property type="match status" value="1"/>
</dbReference>
<comment type="caution">
    <text evidence="4">The sequence shown here is derived from an EMBL/GenBank/DDBJ whole genome shotgun (WGS) entry which is preliminary data.</text>
</comment>
<dbReference type="Pfam" id="PF09631">
    <property type="entry name" value="Sen15"/>
    <property type="match status" value="1"/>
</dbReference>
<sequence length="121" mass="13609">METKTHPTYATLSISIKRYPRAASAIFQTYNDLLLAQQWSEIEIVDLPTCGRCGFRGRRPENPNTRTCVVPCSLAETISMTWLKSAFGEFEQPEEVFLAINAEDSSIVYYKLSTGITKPPV</sequence>
<feature type="domain" description="tRNA-splicing endonuclease subunit Sen15" evidence="3">
    <location>
        <begin position="28"/>
        <end position="119"/>
    </location>
</feature>
<evidence type="ECO:0000313" key="4">
    <source>
        <dbReference type="EMBL" id="KAI0290322.1"/>
    </source>
</evidence>
<dbReference type="EMBL" id="WTXG01000231">
    <property type="protein sequence ID" value="KAI0290322.1"/>
    <property type="molecule type" value="Genomic_DNA"/>
</dbReference>
<evidence type="ECO:0000256" key="2">
    <source>
        <dbReference type="ARBA" id="ARBA00022694"/>
    </source>
</evidence>
<accession>A0AAD4LWN7</accession>
<dbReference type="InterPro" id="IPR036167">
    <property type="entry name" value="tRNA_intron_Endo_cat-like_sf"/>
</dbReference>
<dbReference type="GO" id="GO:0005634">
    <property type="term" value="C:nucleus"/>
    <property type="evidence" value="ECO:0007669"/>
    <property type="project" value="UniProtKB-ARBA"/>
</dbReference>
<dbReference type="InterPro" id="IPR011856">
    <property type="entry name" value="tRNA_endonuc-like_dom_sf"/>
</dbReference>
<organism evidence="4 5">
    <name type="scientific">Multifurca ochricompacta</name>
    <dbReference type="NCBI Taxonomy" id="376703"/>
    <lineage>
        <taxon>Eukaryota</taxon>
        <taxon>Fungi</taxon>
        <taxon>Dikarya</taxon>
        <taxon>Basidiomycota</taxon>
        <taxon>Agaricomycotina</taxon>
        <taxon>Agaricomycetes</taxon>
        <taxon>Russulales</taxon>
        <taxon>Russulaceae</taxon>
        <taxon>Multifurca</taxon>
    </lineage>
</organism>
<keyword evidence="5" id="KW-1185">Reference proteome</keyword>
<proteinExistence type="inferred from homology"/>
<dbReference type="Gene3D" id="3.40.1350.10">
    <property type="match status" value="1"/>
</dbReference>
<dbReference type="GO" id="GO:0004519">
    <property type="term" value="F:endonuclease activity"/>
    <property type="evidence" value="ECO:0007669"/>
    <property type="project" value="UniProtKB-KW"/>
</dbReference>
<keyword evidence="2" id="KW-0819">tRNA processing</keyword>
<dbReference type="InterPro" id="IPR018593">
    <property type="entry name" value="tRNA-endonuc_su_Sen15"/>
</dbReference>
<dbReference type="GO" id="GO:0003676">
    <property type="term" value="F:nucleic acid binding"/>
    <property type="evidence" value="ECO:0007669"/>
    <property type="project" value="InterPro"/>
</dbReference>
<evidence type="ECO:0000259" key="3">
    <source>
        <dbReference type="Pfam" id="PF09631"/>
    </source>
</evidence>
<evidence type="ECO:0000256" key="1">
    <source>
        <dbReference type="ARBA" id="ARBA00006091"/>
    </source>
</evidence>
<comment type="similarity">
    <text evidence="1">Belongs to the SEN15 family.</text>
</comment>
<keyword evidence="4" id="KW-0540">Nuclease</keyword>
<dbReference type="GO" id="GO:0006388">
    <property type="term" value="P:tRNA splicing, via endonucleolytic cleavage and ligation"/>
    <property type="evidence" value="ECO:0007669"/>
    <property type="project" value="InterPro"/>
</dbReference>
<dbReference type="Proteomes" id="UP001203297">
    <property type="component" value="Unassembled WGS sequence"/>
</dbReference>